<feature type="compositionally biased region" description="Basic and acidic residues" evidence="1">
    <location>
        <begin position="212"/>
        <end position="225"/>
    </location>
</feature>
<gene>
    <name evidence="2" type="ORF">JD844_001307</name>
</gene>
<feature type="region of interest" description="Disordered" evidence="1">
    <location>
        <begin position="196"/>
        <end position="225"/>
    </location>
</feature>
<feature type="compositionally biased region" description="Basic residues" evidence="1">
    <location>
        <begin position="97"/>
        <end position="106"/>
    </location>
</feature>
<proteinExistence type="predicted"/>
<feature type="compositionally biased region" description="Basic and acidic residues" evidence="1">
    <location>
        <begin position="81"/>
        <end position="93"/>
    </location>
</feature>
<evidence type="ECO:0000313" key="2">
    <source>
        <dbReference type="EMBL" id="KAH0626365.1"/>
    </source>
</evidence>
<feature type="compositionally biased region" description="Basic and acidic residues" evidence="1">
    <location>
        <begin position="137"/>
        <end position="154"/>
    </location>
</feature>
<sequence length="433" mass="48362">MAAPLPGCSPLELGGPAQSSVCLLLPFVIPAGRSLVLTREAQRKLQFMMDEDKESMEEEMLKGISLPATPAMTKDGEKMLEADKQSVKDEDITQRSSGRKRLRSRARKEVEWAQNTKPLSTSPKKRKLHATLPTAQKEAKDKHEERSCEPDSSSFKEKLLVVEDGRKEQLVIRRVKKEKNEERDLEVEVEVRRVSTDANLVSGTEEDSPPEEEMKVESEEQKAQEFEVQKVTIPVDGSLVNGGKTQMKVCSEPFSGRDFIKAYHIALGYASDGSADINSPHVANHNALCGDSSISNGNNDTDGEDSDRLLICSQCGKGFHMESSPQERNQEDSAMGDGPYSCTECDPFIQPPKEQDDNMENGMEEEEDEVLVLPPGTWDVEVKEEPELKWENNVPAAETESLSWVKKDLSNKAQMEWKGLPKVSQRIKEEPDD</sequence>
<dbReference type="EMBL" id="JAIPUX010000521">
    <property type="protein sequence ID" value="KAH0626365.1"/>
    <property type="molecule type" value="Genomic_DNA"/>
</dbReference>
<dbReference type="InterPro" id="IPR013083">
    <property type="entry name" value="Znf_RING/FYVE/PHD"/>
</dbReference>
<name>A0ABQ7T9G7_PHRPL</name>
<feature type="compositionally biased region" description="Acidic residues" evidence="1">
    <location>
        <begin position="357"/>
        <end position="370"/>
    </location>
</feature>
<feature type="region of interest" description="Disordered" evidence="1">
    <location>
        <begin position="320"/>
        <end position="370"/>
    </location>
</feature>
<dbReference type="Proteomes" id="UP000826234">
    <property type="component" value="Unassembled WGS sequence"/>
</dbReference>
<reference evidence="2 3" key="1">
    <citation type="journal article" date="2022" name="Gigascience">
        <title>A chromosome-level genome assembly and annotation of the desert horned lizard, Phrynosoma platyrhinos, provides insight into chromosomal rearrangements among reptiles.</title>
        <authorList>
            <person name="Koochekian N."/>
            <person name="Ascanio A."/>
            <person name="Farleigh K."/>
            <person name="Card D.C."/>
            <person name="Schield D.R."/>
            <person name="Castoe T.A."/>
            <person name="Jezkova T."/>
        </authorList>
    </citation>
    <scope>NUCLEOTIDE SEQUENCE [LARGE SCALE GENOMIC DNA]</scope>
    <source>
        <strain evidence="2">NK-2021</strain>
    </source>
</reference>
<organism evidence="2 3">
    <name type="scientific">Phrynosoma platyrhinos</name>
    <name type="common">Desert horned lizard</name>
    <dbReference type="NCBI Taxonomy" id="52577"/>
    <lineage>
        <taxon>Eukaryota</taxon>
        <taxon>Metazoa</taxon>
        <taxon>Chordata</taxon>
        <taxon>Craniata</taxon>
        <taxon>Vertebrata</taxon>
        <taxon>Euteleostomi</taxon>
        <taxon>Lepidosauria</taxon>
        <taxon>Squamata</taxon>
        <taxon>Bifurcata</taxon>
        <taxon>Unidentata</taxon>
        <taxon>Episquamata</taxon>
        <taxon>Toxicofera</taxon>
        <taxon>Iguania</taxon>
        <taxon>Phrynosomatidae</taxon>
        <taxon>Phrynosomatinae</taxon>
        <taxon>Phrynosoma</taxon>
    </lineage>
</organism>
<comment type="caution">
    <text evidence="2">The sequence shown here is derived from an EMBL/GenBank/DDBJ whole genome shotgun (WGS) entry which is preliminary data.</text>
</comment>
<dbReference type="Gene3D" id="3.30.40.10">
    <property type="entry name" value="Zinc/RING finger domain, C3HC4 (zinc finger)"/>
    <property type="match status" value="1"/>
</dbReference>
<evidence type="ECO:0000313" key="3">
    <source>
        <dbReference type="Proteomes" id="UP000826234"/>
    </source>
</evidence>
<feature type="region of interest" description="Disordered" evidence="1">
    <location>
        <begin position="81"/>
        <end position="154"/>
    </location>
</feature>
<keyword evidence="3" id="KW-1185">Reference proteome</keyword>
<evidence type="ECO:0000256" key="1">
    <source>
        <dbReference type="SAM" id="MobiDB-lite"/>
    </source>
</evidence>
<accession>A0ABQ7T9G7</accession>
<protein>
    <submittedName>
        <fullName evidence="2">Uncharacterized protein</fullName>
    </submittedName>
</protein>
<feature type="compositionally biased region" description="Polar residues" evidence="1">
    <location>
        <begin position="113"/>
        <end position="122"/>
    </location>
</feature>